<dbReference type="GO" id="GO:0000271">
    <property type="term" value="P:polysaccharide biosynthetic process"/>
    <property type="evidence" value="ECO:0007669"/>
    <property type="project" value="TreeGrafter"/>
</dbReference>
<dbReference type="GO" id="GO:0005829">
    <property type="term" value="C:cytosol"/>
    <property type="evidence" value="ECO:0007669"/>
    <property type="project" value="TreeGrafter"/>
</dbReference>
<dbReference type="UniPathway" id="UPA00124"/>
<dbReference type="PANTHER" id="PTHR21047">
    <property type="entry name" value="DTDP-6-DEOXY-D-GLUCOSE-3,5 EPIMERASE"/>
    <property type="match status" value="1"/>
</dbReference>
<keyword evidence="4 5" id="KW-0413">Isomerase</keyword>
<dbReference type="InterPro" id="IPR000888">
    <property type="entry name" value="RmlC-like"/>
</dbReference>
<keyword evidence="6" id="KW-1185">Reference proteome</keyword>
<dbReference type="Proteomes" id="UP000552644">
    <property type="component" value="Unassembled WGS sequence"/>
</dbReference>
<dbReference type="InterPro" id="IPR011051">
    <property type="entry name" value="RmlC_Cupin_sf"/>
</dbReference>
<comment type="pathway">
    <text evidence="4">Carbohydrate biosynthesis; dTDP-L-rhamnose biosynthesis.</text>
</comment>
<dbReference type="CDD" id="cd00438">
    <property type="entry name" value="cupin_RmlC"/>
    <property type="match status" value="1"/>
</dbReference>
<dbReference type="PANTHER" id="PTHR21047:SF2">
    <property type="entry name" value="THYMIDINE DIPHOSPHO-4-KETO-RHAMNOSE 3,5-EPIMERASE"/>
    <property type="match status" value="1"/>
</dbReference>
<sequence length="199" mass="21651">MEPLSIDGAWCHTPRVHTDPRGAFLETYRAHDLREAVGHAIDLAQVNCSVSRRGVLRGIHFADVPPGQAKYVTCLSGAILDVVVDIRVGSPTFGQWETVRLDEESRRGLYVAEGLGHGFMALSEQATVSYLCSEPYAPGHEHGINPLDPDLGIDWPTDLTPLLSEKDAAAPTLKEALETGLLPTYEACVAYYQKLAARA</sequence>
<gene>
    <name evidence="5" type="ORF">FHS44_000342</name>
</gene>
<dbReference type="SUPFAM" id="SSF51182">
    <property type="entry name" value="RmlC-like cupins"/>
    <property type="match status" value="1"/>
</dbReference>
<comment type="catalytic activity">
    <reaction evidence="4">
        <text>dTDP-4-dehydro-6-deoxy-alpha-D-glucose = dTDP-4-dehydro-beta-L-rhamnose</text>
        <dbReference type="Rhea" id="RHEA:16969"/>
        <dbReference type="ChEBI" id="CHEBI:57649"/>
        <dbReference type="ChEBI" id="CHEBI:62830"/>
        <dbReference type="EC" id="5.1.3.13"/>
    </reaction>
</comment>
<evidence type="ECO:0000256" key="1">
    <source>
        <dbReference type="ARBA" id="ARBA00010154"/>
    </source>
</evidence>
<dbReference type="RefSeq" id="WP_184712064.1">
    <property type="nucleotide sequence ID" value="NZ_JACHJP010000001.1"/>
</dbReference>
<comment type="caution">
    <text evidence="5">The sequence shown here is derived from an EMBL/GenBank/DDBJ whole genome shotgun (WGS) entry which is preliminary data.</text>
</comment>
<dbReference type="EC" id="5.1.3.13" evidence="4"/>
<feature type="active site" description="Proton donor" evidence="2">
    <location>
        <position position="130"/>
    </location>
</feature>
<proteinExistence type="inferred from homology"/>
<dbReference type="EMBL" id="JACHJP010000001">
    <property type="protein sequence ID" value="MBB4913270.1"/>
    <property type="molecule type" value="Genomic_DNA"/>
</dbReference>
<evidence type="ECO:0000256" key="2">
    <source>
        <dbReference type="PIRSR" id="PIRSR600888-1"/>
    </source>
</evidence>
<evidence type="ECO:0000256" key="4">
    <source>
        <dbReference type="RuleBase" id="RU364069"/>
    </source>
</evidence>
<dbReference type="NCBIfam" id="TIGR01221">
    <property type="entry name" value="rmlC"/>
    <property type="match status" value="1"/>
</dbReference>
<organism evidence="5 6">
    <name type="scientific">Streptosporangium saharense</name>
    <dbReference type="NCBI Taxonomy" id="1706840"/>
    <lineage>
        <taxon>Bacteria</taxon>
        <taxon>Bacillati</taxon>
        <taxon>Actinomycetota</taxon>
        <taxon>Actinomycetes</taxon>
        <taxon>Streptosporangiales</taxon>
        <taxon>Streptosporangiaceae</taxon>
        <taxon>Streptosporangium</taxon>
    </lineage>
</organism>
<dbReference type="AlphaFoldDB" id="A0A7W7QGQ2"/>
<comment type="function">
    <text evidence="4">Catalyzes the epimerization of the C3' and C5'positions of dTDP-6-deoxy-D-xylo-4-hexulose, forming dTDP-6-deoxy-L-lyxo-4-hexulose.</text>
</comment>
<evidence type="ECO:0000313" key="6">
    <source>
        <dbReference type="Proteomes" id="UP000552644"/>
    </source>
</evidence>
<protein>
    <recommendedName>
        <fullName evidence="4">dTDP-4-dehydrorhamnose 3,5-epimerase</fullName>
        <ecNumber evidence="4">5.1.3.13</ecNumber>
    </recommendedName>
    <alternativeName>
        <fullName evidence="4">Thymidine diphospho-4-keto-rhamnose 3,5-epimerase</fullName>
    </alternativeName>
</protein>
<feature type="site" description="Participates in a stacking interaction with the thymidine ring of dTDP-4-oxo-6-deoxyglucose" evidence="3">
    <location>
        <position position="136"/>
    </location>
</feature>
<dbReference type="GO" id="GO:0019305">
    <property type="term" value="P:dTDP-rhamnose biosynthetic process"/>
    <property type="evidence" value="ECO:0007669"/>
    <property type="project" value="UniProtKB-UniRule"/>
</dbReference>
<feature type="active site" description="Proton acceptor" evidence="2">
    <location>
        <position position="60"/>
    </location>
</feature>
<dbReference type="GO" id="GO:0008830">
    <property type="term" value="F:dTDP-4-dehydrorhamnose 3,5-epimerase activity"/>
    <property type="evidence" value="ECO:0007669"/>
    <property type="project" value="UniProtKB-UniRule"/>
</dbReference>
<name>A0A7W7QGQ2_9ACTN</name>
<dbReference type="Gene3D" id="2.60.120.10">
    <property type="entry name" value="Jelly Rolls"/>
    <property type="match status" value="1"/>
</dbReference>
<accession>A0A7W7QGQ2</accession>
<dbReference type="Pfam" id="PF00908">
    <property type="entry name" value="dTDP_sugar_isom"/>
    <property type="match status" value="1"/>
</dbReference>
<reference evidence="5 6" key="1">
    <citation type="submission" date="2020-08" db="EMBL/GenBank/DDBJ databases">
        <title>Genomic Encyclopedia of Type Strains, Phase III (KMG-III): the genomes of soil and plant-associated and newly described type strains.</title>
        <authorList>
            <person name="Whitman W."/>
        </authorList>
    </citation>
    <scope>NUCLEOTIDE SEQUENCE [LARGE SCALE GENOMIC DNA]</scope>
    <source>
        <strain evidence="5 6">CECT 8840</strain>
    </source>
</reference>
<dbReference type="InterPro" id="IPR014710">
    <property type="entry name" value="RmlC-like_jellyroll"/>
</dbReference>
<evidence type="ECO:0000256" key="3">
    <source>
        <dbReference type="PIRSR" id="PIRSR600888-3"/>
    </source>
</evidence>
<comment type="similarity">
    <text evidence="1 4">Belongs to the dTDP-4-dehydrorhamnose 3,5-epimerase family.</text>
</comment>
<comment type="subunit">
    <text evidence="4">Homodimer.</text>
</comment>
<evidence type="ECO:0000313" key="5">
    <source>
        <dbReference type="EMBL" id="MBB4913270.1"/>
    </source>
</evidence>